<evidence type="ECO:0000256" key="3">
    <source>
        <dbReference type="ARBA" id="ARBA00022475"/>
    </source>
</evidence>
<evidence type="ECO:0000256" key="5">
    <source>
        <dbReference type="ARBA" id="ARBA00022989"/>
    </source>
</evidence>
<feature type="transmembrane region" description="Helical" evidence="8">
    <location>
        <begin position="143"/>
        <end position="161"/>
    </location>
</feature>
<reference evidence="10" key="1">
    <citation type="submission" date="2023-08" db="EMBL/GenBank/DDBJ databases">
        <title>Black Yeasts Isolated from many extreme environments.</title>
        <authorList>
            <person name="Coleine C."/>
            <person name="Stajich J.E."/>
            <person name="Selbmann L."/>
        </authorList>
    </citation>
    <scope>NUCLEOTIDE SEQUENCE</scope>
    <source>
        <strain evidence="10">CCFEE 5401</strain>
    </source>
</reference>
<comment type="similarity">
    <text evidence="7">Belongs to the major facilitator superfamily. DHA1 family. Polyamines/proton antiporter (TC 2.A.1.2.16) subfamily.</text>
</comment>
<organism evidence="10 11">
    <name type="scientific">Meristemomyces frigidus</name>
    <dbReference type="NCBI Taxonomy" id="1508187"/>
    <lineage>
        <taxon>Eukaryota</taxon>
        <taxon>Fungi</taxon>
        <taxon>Dikarya</taxon>
        <taxon>Ascomycota</taxon>
        <taxon>Pezizomycotina</taxon>
        <taxon>Dothideomycetes</taxon>
        <taxon>Dothideomycetidae</taxon>
        <taxon>Mycosphaerellales</taxon>
        <taxon>Teratosphaeriaceae</taxon>
        <taxon>Meristemomyces</taxon>
    </lineage>
</organism>
<name>A0AAN7YUH3_9PEZI</name>
<accession>A0AAN7YUH3</accession>
<evidence type="ECO:0000256" key="4">
    <source>
        <dbReference type="ARBA" id="ARBA00022692"/>
    </source>
</evidence>
<comment type="caution">
    <text evidence="10">The sequence shown here is derived from an EMBL/GenBank/DDBJ whole genome shotgun (WGS) entry which is preliminary data.</text>
</comment>
<keyword evidence="3" id="KW-1003">Cell membrane</keyword>
<keyword evidence="2" id="KW-0813">Transport</keyword>
<keyword evidence="5 8" id="KW-1133">Transmembrane helix</keyword>
<feature type="transmembrane region" description="Helical" evidence="8">
    <location>
        <begin position="210"/>
        <end position="230"/>
    </location>
</feature>
<gene>
    <name evidence="10" type="ORF">LTR62_002959</name>
</gene>
<comment type="subcellular location">
    <subcellularLocation>
        <location evidence="1">Cell membrane</location>
        <topology evidence="1">Multi-pass membrane protein</topology>
    </subcellularLocation>
</comment>
<evidence type="ECO:0000256" key="2">
    <source>
        <dbReference type="ARBA" id="ARBA00022448"/>
    </source>
</evidence>
<evidence type="ECO:0000256" key="7">
    <source>
        <dbReference type="ARBA" id="ARBA00038459"/>
    </source>
</evidence>
<dbReference type="SUPFAM" id="SSF103473">
    <property type="entry name" value="MFS general substrate transporter"/>
    <property type="match status" value="1"/>
</dbReference>
<evidence type="ECO:0000256" key="8">
    <source>
        <dbReference type="SAM" id="Phobius"/>
    </source>
</evidence>
<dbReference type="Pfam" id="PF07690">
    <property type="entry name" value="MFS_1"/>
    <property type="match status" value="1"/>
</dbReference>
<evidence type="ECO:0000256" key="6">
    <source>
        <dbReference type="ARBA" id="ARBA00023136"/>
    </source>
</evidence>
<evidence type="ECO:0000313" key="11">
    <source>
        <dbReference type="Proteomes" id="UP001310890"/>
    </source>
</evidence>
<keyword evidence="4 8" id="KW-0812">Transmembrane</keyword>
<evidence type="ECO:0000256" key="1">
    <source>
        <dbReference type="ARBA" id="ARBA00004651"/>
    </source>
</evidence>
<dbReference type="EMBL" id="JAVRRL010000002">
    <property type="protein sequence ID" value="KAK5118445.1"/>
    <property type="molecule type" value="Genomic_DNA"/>
</dbReference>
<dbReference type="InterPro" id="IPR011701">
    <property type="entry name" value="MFS"/>
</dbReference>
<sequence length="302" mass="32767">MSSRPRLYRLIVDQTLITDDVRKEWTADDPYVVDWIPNDPLKGFNYSPGLKWVIVMICAFSTLATSMSATLFAGAIPQLMSYFEIAEEVATLTVCLFVLGFALGPVVWGPLSELYARQAIYLVTMGGSVVFEGPSIACHRPDVAALLVLRFLAGAFSSAAIANSPAIVSDLFIPAEQGIPIMAYMMFPFLGPTLGPICGNFFGAGAGWRWVNVLCALCFAVMFTLGLIFLPETYAPYMLRRRAAALSKATGDIYISKLDVAMPPKRLGATLSTAIQRPLVMLVTEPISTALAIWAALIYGTL</sequence>
<evidence type="ECO:0000259" key="9">
    <source>
        <dbReference type="PROSITE" id="PS50850"/>
    </source>
</evidence>
<dbReference type="GO" id="GO:0022857">
    <property type="term" value="F:transmembrane transporter activity"/>
    <property type="evidence" value="ECO:0007669"/>
    <property type="project" value="InterPro"/>
</dbReference>
<dbReference type="PANTHER" id="PTHR23502">
    <property type="entry name" value="MAJOR FACILITATOR SUPERFAMILY"/>
    <property type="match status" value="1"/>
</dbReference>
<feature type="transmembrane region" description="Helical" evidence="8">
    <location>
        <begin position="89"/>
        <end position="108"/>
    </location>
</feature>
<dbReference type="PANTHER" id="PTHR23502:SF186">
    <property type="entry name" value="MAJOR FACILITATOR SUPERFAMILY (MFS) PROFILE DOMAIN-CONTAINING PROTEIN"/>
    <property type="match status" value="1"/>
</dbReference>
<dbReference type="PROSITE" id="PS50850">
    <property type="entry name" value="MFS"/>
    <property type="match status" value="1"/>
</dbReference>
<evidence type="ECO:0000313" key="10">
    <source>
        <dbReference type="EMBL" id="KAK5118445.1"/>
    </source>
</evidence>
<feature type="transmembrane region" description="Helical" evidence="8">
    <location>
        <begin position="52"/>
        <end position="77"/>
    </location>
</feature>
<feature type="domain" description="Major facilitator superfamily (MFS) profile" evidence="9">
    <location>
        <begin position="54"/>
        <end position="302"/>
    </location>
</feature>
<dbReference type="InterPro" id="IPR020846">
    <property type="entry name" value="MFS_dom"/>
</dbReference>
<dbReference type="GO" id="GO:0005886">
    <property type="term" value="C:plasma membrane"/>
    <property type="evidence" value="ECO:0007669"/>
    <property type="project" value="UniProtKB-SubCell"/>
</dbReference>
<dbReference type="Proteomes" id="UP001310890">
    <property type="component" value="Unassembled WGS sequence"/>
</dbReference>
<proteinExistence type="inferred from homology"/>
<dbReference type="Gene3D" id="1.20.1250.20">
    <property type="entry name" value="MFS general substrate transporter like domains"/>
    <property type="match status" value="1"/>
</dbReference>
<dbReference type="InterPro" id="IPR036259">
    <property type="entry name" value="MFS_trans_sf"/>
</dbReference>
<feature type="transmembrane region" description="Helical" evidence="8">
    <location>
        <begin position="279"/>
        <end position="299"/>
    </location>
</feature>
<keyword evidence="6 8" id="KW-0472">Membrane</keyword>
<dbReference type="AlphaFoldDB" id="A0AAN7YUH3"/>
<feature type="transmembrane region" description="Helical" evidence="8">
    <location>
        <begin position="181"/>
        <end position="203"/>
    </location>
</feature>
<protein>
    <recommendedName>
        <fullName evidence="9">Major facilitator superfamily (MFS) profile domain-containing protein</fullName>
    </recommendedName>
</protein>